<dbReference type="InterPro" id="IPR050123">
    <property type="entry name" value="Prok_molybdopt-oxidoreductase"/>
</dbReference>
<dbReference type="GO" id="GO:0042773">
    <property type="term" value="P:ATP synthesis coupled electron transport"/>
    <property type="evidence" value="ECO:0007669"/>
    <property type="project" value="InterPro"/>
</dbReference>
<dbReference type="Pfam" id="PF22117">
    <property type="entry name" value="Fer4_Nqo3"/>
    <property type="match status" value="1"/>
</dbReference>
<dbReference type="Gene3D" id="3.10.20.740">
    <property type="match status" value="1"/>
</dbReference>
<dbReference type="PROSITE" id="PS00551">
    <property type="entry name" value="MOLYBDOPTERIN_PROK_1"/>
    <property type="match status" value="1"/>
</dbReference>
<organism evidence="11 12">
    <name type="scientific">Levilinea saccharolytica</name>
    <dbReference type="NCBI Taxonomy" id="229921"/>
    <lineage>
        <taxon>Bacteria</taxon>
        <taxon>Bacillati</taxon>
        <taxon>Chloroflexota</taxon>
        <taxon>Anaerolineae</taxon>
        <taxon>Anaerolineales</taxon>
        <taxon>Anaerolineaceae</taxon>
        <taxon>Levilinea</taxon>
    </lineage>
</organism>
<dbReference type="InterPro" id="IPR017900">
    <property type="entry name" value="4Fe4S_Fe_S_CS"/>
</dbReference>
<feature type="domain" description="4Fe-4S Mo/W bis-MGD-type" evidence="10">
    <location>
        <begin position="217"/>
        <end position="273"/>
    </location>
</feature>
<dbReference type="SMART" id="SM00926">
    <property type="entry name" value="Molybdop_Fe4S4"/>
    <property type="match status" value="1"/>
</dbReference>
<dbReference type="PROSITE" id="PS51669">
    <property type="entry name" value="4FE4S_MOW_BIS_MGD"/>
    <property type="match status" value="1"/>
</dbReference>
<name>A0A0P6XRS6_9CHLR</name>
<evidence type="ECO:0000256" key="3">
    <source>
        <dbReference type="ARBA" id="ARBA00022737"/>
    </source>
</evidence>
<dbReference type="PROSITE" id="PS51085">
    <property type="entry name" value="2FE2S_FER_2"/>
    <property type="match status" value="1"/>
</dbReference>
<dbReference type="GO" id="GO:0051539">
    <property type="term" value="F:4 iron, 4 sulfur cluster binding"/>
    <property type="evidence" value="ECO:0007669"/>
    <property type="project" value="UniProtKB-KW"/>
</dbReference>
<dbReference type="InterPro" id="IPR054351">
    <property type="entry name" value="NADH_UbQ_OxRdtase_ferredoxin"/>
</dbReference>
<proteinExistence type="predicted"/>
<evidence type="ECO:0008006" key="13">
    <source>
        <dbReference type="Google" id="ProtNLM"/>
    </source>
</evidence>
<dbReference type="Proteomes" id="UP000050501">
    <property type="component" value="Unassembled WGS sequence"/>
</dbReference>
<dbReference type="PANTHER" id="PTHR43105">
    <property type="entry name" value="RESPIRATORY NITRATE REDUCTASE"/>
    <property type="match status" value="1"/>
</dbReference>
<dbReference type="InterPro" id="IPR027467">
    <property type="entry name" value="MopterinOxRdtase_cofactor_BS"/>
</dbReference>
<dbReference type="Pfam" id="PF13510">
    <property type="entry name" value="Fer2_4"/>
    <property type="match status" value="1"/>
</dbReference>
<keyword evidence="12" id="KW-1185">Reference proteome</keyword>
<dbReference type="Gene3D" id="3.30.70.20">
    <property type="match status" value="1"/>
</dbReference>
<evidence type="ECO:0000256" key="1">
    <source>
        <dbReference type="ARBA" id="ARBA00022485"/>
    </source>
</evidence>
<dbReference type="STRING" id="229921.ADN01_05445"/>
<evidence type="ECO:0000259" key="8">
    <source>
        <dbReference type="PROSITE" id="PS51085"/>
    </source>
</evidence>
<protein>
    <recommendedName>
        <fullName evidence="13">Formate dehydrogenase</fullName>
    </recommendedName>
</protein>
<dbReference type="Gene3D" id="2.20.25.90">
    <property type="entry name" value="ADC-like domains"/>
    <property type="match status" value="1"/>
</dbReference>
<keyword evidence="4" id="KW-0560">Oxidoreductase</keyword>
<gene>
    <name evidence="11" type="ORF">ADN01_05445</name>
</gene>
<dbReference type="PANTHER" id="PTHR43105:SF14">
    <property type="entry name" value="FORMATE DEHYDROGENASE H"/>
    <property type="match status" value="1"/>
</dbReference>
<dbReference type="InterPro" id="IPR001041">
    <property type="entry name" value="2Fe-2S_ferredoxin-type"/>
</dbReference>
<evidence type="ECO:0000256" key="5">
    <source>
        <dbReference type="ARBA" id="ARBA00023004"/>
    </source>
</evidence>
<keyword evidence="5" id="KW-0408">Iron</keyword>
<dbReference type="SUPFAM" id="SSF53706">
    <property type="entry name" value="Formate dehydrogenase/DMSO reductase, domains 1-3"/>
    <property type="match status" value="1"/>
</dbReference>
<dbReference type="PROSITE" id="PS00198">
    <property type="entry name" value="4FE4S_FER_1"/>
    <property type="match status" value="1"/>
</dbReference>
<dbReference type="Pfam" id="PF00384">
    <property type="entry name" value="Molybdopterin"/>
    <property type="match status" value="1"/>
</dbReference>
<comment type="cofactor">
    <cofactor evidence="7">
        <name>[2Fe-2S] cluster</name>
        <dbReference type="ChEBI" id="CHEBI:190135"/>
    </cofactor>
</comment>
<keyword evidence="3" id="KW-0677">Repeat</keyword>
<dbReference type="SUPFAM" id="SSF54292">
    <property type="entry name" value="2Fe-2S ferredoxin-like"/>
    <property type="match status" value="1"/>
</dbReference>
<feature type="domain" description="2Fe-2S ferredoxin-type" evidence="8">
    <location>
        <begin position="1"/>
        <end position="78"/>
    </location>
</feature>
<comment type="caution">
    <text evidence="11">The sequence shown here is derived from an EMBL/GenBank/DDBJ whole genome shotgun (WGS) entry which is preliminary data.</text>
</comment>
<dbReference type="FunFam" id="2.20.25.90:FF:000001">
    <property type="entry name" value="Formate dehydrogenase subunit alpha"/>
    <property type="match status" value="1"/>
</dbReference>
<reference evidence="11 12" key="1">
    <citation type="submission" date="2015-07" db="EMBL/GenBank/DDBJ databases">
        <title>Genome sequence of Levilinea saccharolytica DSM 16555.</title>
        <authorList>
            <person name="Hemp J."/>
            <person name="Ward L.M."/>
            <person name="Pace L.A."/>
            <person name="Fischer W.W."/>
        </authorList>
    </citation>
    <scope>NUCLEOTIDE SEQUENCE [LARGE SCALE GENOMIC DNA]</scope>
    <source>
        <strain evidence="11 12">KIBI-1</strain>
    </source>
</reference>
<dbReference type="GO" id="GO:0008137">
    <property type="term" value="F:NADH dehydrogenase (ubiquinone) activity"/>
    <property type="evidence" value="ECO:0007669"/>
    <property type="project" value="InterPro"/>
</dbReference>
<dbReference type="FunFam" id="3.30.70.20:FF:000035">
    <property type="entry name" value="Iron hydrogenase 1"/>
    <property type="match status" value="1"/>
</dbReference>
<dbReference type="CDD" id="cd00207">
    <property type="entry name" value="fer2"/>
    <property type="match status" value="1"/>
</dbReference>
<dbReference type="PROSITE" id="PS00641">
    <property type="entry name" value="COMPLEX1_75K_1"/>
    <property type="match status" value="1"/>
</dbReference>
<dbReference type="AlphaFoldDB" id="A0A0P6XRS6"/>
<keyword evidence="2" id="KW-0479">Metal-binding</keyword>
<dbReference type="EMBL" id="LGCM01000021">
    <property type="protein sequence ID" value="KPL86893.1"/>
    <property type="molecule type" value="Genomic_DNA"/>
</dbReference>
<evidence type="ECO:0000259" key="10">
    <source>
        <dbReference type="PROSITE" id="PS51669"/>
    </source>
</evidence>
<dbReference type="GO" id="GO:0016020">
    <property type="term" value="C:membrane"/>
    <property type="evidence" value="ECO:0007669"/>
    <property type="project" value="InterPro"/>
</dbReference>
<feature type="domain" description="4Fe-4S ferredoxin-type" evidence="9">
    <location>
        <begin position="138"/>
        <end position="167"/>
    </location>
</feature>
<keyword evidence="1" id="KW-0004">4Fe-4S</keyword>
<dbReference type="PATRIC" id="fig|229921.5.peg.1872"/>
<dbReference type="InterPro" id="IPR017896">
    <property type="entry name" value="4Fe4S_Fe-S-bd"/>
</dbReference>
<evidence type="ECO:0000256" key="4">
    <source>
        <dbReference type="ARBA" id="ARBA00023002"/>
    </source>
</evidence>
<evidence type="ECO:0000256" key="6">
    <source>
        <dbReference type="ARBA" id="ARBA00023014"/>
    </source>
</evidence>
<evidence type="ECO:0000256" key="2">
    <source>
        <dbReference type="ARBA" id="ARBA00022723"/>
    </source>
</evidence>
<evidence type="ECO:0000259" key="9">
    <source>
        <dbReference type="PROSITE" id="PS51379"/>
    </source>
</evidence>
<dbReference type="InterPro" id="IPR006656">
    <property type="entry name" value="Mopterin_OxRdtase"/>
</dbReference>
<dbReference type="GO" id="GO:0003954">
    <property type="term" value="F:NADH dehydrogenase activity"/>
    <property type="evidence" value="ECO:0007669"/>
    <property type="project" value="TreeGrafter"/>
</dbReference>
<evidence type="ECO:0000256" key="7">
    <source>
        <dbReference type="ARBA" id="ARBA00034078"/>
    </source>
</evidence>
<accession>A0A0P6XRS6</accession>
<dbReference type="Gene3D" id="3.40.50.740">
    <property type="match status" value="1"/>
</dbReference>
<feature type="domain" description="4Fe-4S ferredoxin-type" evidence="9">
    <location>
        <begin position="181"/>
        <end position="210"/>
    </location>
</feature>
<dbReference type="Pfam" id="PF04879">
    <property type="entry name" value="Molybdop_Fe4S4"/>
    <property type="match status" value="1"/>
</dbReference>
<keyword evidence="6" id="KW-0411">Iron-sulfur</keyword>
<evidence type="ECO:0000313" key="11">
    <source>
        <dbReference type="EMBL" id="KPL86893.1"/>
    </source>
</evidence>
<dbReference type="GO" id="GO:0046872">
    <property type="term" value="F:metal ion binding"/>
    <property type="evidence" value="ECO:0007669"/>
    <property type="project" value="UniProtKB-KW"/>
</dbReference>
<dbReference type="InterPro" id="IPR000283">
    <property type="entry name" value="NADH_UbQ_OxRdtase_75kDa_su_CS"/>
</dbReference>
<dbReference type="InterPro" id="IPR036010">
    <property type="entry name" value="2Fe-2S_ferredoxin-like_sf"/>
</dbReference>
<dbReference type="PROSITE" id="PS51379">
    <property type="entry name" value="4FE4S_FER_2"/>
    <property type="match status" value="2"/>
</dbReference>
<dbReference type="InterPro" id="IPR006963">
    <property type="entry name" value="Mopterin_OxRdtase_4Fe-4S_dom"/>
</dbReference>
<dbReference type="SUPFAM" id="SSF54862">
    <property type="entry name" value="4Fe-4S ferredoxins"/>
    <property type="match status" value="1"/>
</dbReference>
<evidence type="ECO:0000313" key="12">
    <source>
        <dbReference type="Proteomes" id="UP000050501"/>
    </source>
</evidence>
<sequence length="361" mass="39646">MVNFTINGQPVQAHPGQTILEAAQEAGITIPTLCYHKDLSPHGGCRMCIVEVAGARGPLTSCTTPATEGMQVVTESPAVIEHRRMILKLLLSAYYDRGDNKDDGRENELLHWAEFYGVSYSEFAAKEPRYPVNSDPNPFVWVDMNKCILCSRCVRACAEVQGRFVWGLENRGFDSHVVAGSGVTMLEARCESCGACVAYCPTGALDNKMSVGAGAAEKKVTTTCTYCGVGCQFDLNVRDNHIVRVTSNPSAPVNGMRLCVKGRYGYDFVHHEERLTEPLVREYLLQGKERPHGDRGPWVQVDWDTALNLTARKIAAARDTFGADSVGVLTSAKCTNEENYVMNKFARQVVGTNSIDHCARL</sequence>